<organism evidence="3">
    <name type="scientific">Perkinsus marinus (strain ATCC 50983 / TXsc)</name>
    <dbReference type="NCBI Taxonomy" id="423536"/>
    <lineage>
        <taxon>Eukaryota</taxon>
        <taxon>Sar</taxon>
        <taxon>Alveolata</taxon>
        <taxon>Perkinsozoa</taxon>
        <taxon>Perkinsea</taxon>
        <taxon>Perkinsida</taxon>
        <taxon>Perkinsidae</taxon>
        <taxon>Perkinsus</taxon>
    </lineage>
</organism>
<evidence type="ECO:0000313" key="3">
    <source>
        <dbReference type="Proteomes" id="UP000007800"/>
    </source>
</evidence>
<dbReference type="RefSeq" id="XP_002773960.1">
    <property type="nucleotide sequence ID" value="XM_002773914.1"/>
</dbReference>
<gene>
    <name evidence="2" type="ORF">Pmar_PMAR011823</name>
</gene>
<feature type="compositionally biased region" description="Basic and acidic residues" evidence="1">
    <location>
        <begin position="48"/>
        <end position="63"/>
    </location>
</feature>
<accession>C5LBF5</accession>
<name>C5LBF5_PERM5</name>
<dbReference type="GeneID" id="9043206"/>
<sequence length="172" mass="18689">MSENRTRDLPKDGSVRIQRSNPVDNRLTVSASCEMTILSPGELGGRPVGRDGHNRNQRGKDGGSKTTINNCKHHPIISPKLNPENCARRTAYIKLAENPHESFSCKDQPSFRNLMEDGAVKVAGNRKGVHGETIIPGGSTSRLSINMIFLVLTASPENAVHQCPGDESKLHG</sequence>
<dbReference type="EMBL" id="GG680918">
    <property type="protein sequence ID" value="EER05776.1"/>
    <property type="molecule type" value="Genomic_DNA"/>
</dbReference>
<dbReference type="Proteomes" id="UP000007800">
    <property type="component" value="Unassembled WGS sequence"/>
</dbReference>
<proteinExistence type="predicted"/>
<dbReference type="AlphaFoldDB" id="C5LBF5"/>
<keyword evidence="3" id="KW-1185">Reference proteome</keyword>
<evidence type="ECO:0000256" key="1">
    <source>
        <dbReference type="SAM" id="MobiDB-lite"/>
    </source>
</evidence>
<evidence type="ECO:0000313" key="2">
    <source>
        <dbReference type="EMBL" id="EER05776.1"/>
    </source>
</evidence>
<dbReference type="InParanoid" id="C5LBF5"/>
<feature type="region of interest" description="Disordered" evidence="1">
    <location>
        <begin position="38"/>
        <end position="76"/>
    </location>
</feature>
<reference evidence="2 3" key="1">
    <citation type="submission" date="2008-07" db="EMBL/GenBank/DDBJ databases">
        <authorList>
            <person name="El-Sayed N."/>
            <person name="Caler E."/>
            <person name="Inman J."/>
            <person name="Amedeo P."/>
            <person name="Hass B."/>
            <person name="Wortman J."/>
        </authorList>
    </citation>
    <scope>NUCLEOTIDE SEQUENCE [LARGE SCALE GENOMIC DNA]</scope>
    <source>
        <strain evidence="3">ATCC 50983 / TXsc</strain>
    </source>
</reference>
<protein>
    <submittedName>
        <fullName evidence="2">Uncharacterized protein</fullName>
    </submittedName>
</protein>